<dbReference type="InterPro" id="IPR002591">
    <property type="entry name" value="Phosphodiest/P_Trfase"/>
</dbReference>
<feature type="binding site" evidence="6">
    <location>
        <begin position="187"/>
        <end position="189"/>
    </location>
    <ligand>
        <name>substrate</name>
    </ligand>
</feature>
<evidence type="ECO:0000256" key="4">
    <source>
        <dbReference type="PIRNR" id="PIRNR031924"/>
    </source>
</evidence>
<comment type="cofactor">
    <cofactor evidence="4">
        <name>Zn(2+)</name>
        <dbReference type="ChEBI" id="CHEBI:29105"/>
    </cofactor>
    <text evidence="4">Binds 2 Zn(2+) ions.</text>
</comment>
<comment type="catalytic activity">
    <reaction evidence="4">
        <text>a phosphate monoester + H2O = an alcohol + phosphate</text>
        <dbReference type="Rhea" id="RHEA:15017"/>
        <dbReference type="ChEBI" id="CHEBI:15377"/>
        <dbReference type="ChEBI" id="CHEBI:30879"/>
        <dbReference type="ChEBI" id="CHEBI:43474"/>
        <dbReference type="ChEBI" id="CHEBI:67140"/>
        <dbReference type="EC" id="3.1.3.1"/>
    </reaction>
</comment>
<keyword evidence="10" id="KW-1185">Reference proteome</keyword>
<proteinExistence type="predicted"/>
<dbReference type="Gene3D" id="3.30.1360.150">
    <property type="match status" value="1"/>
</dbReference>
<dbReference type="InterPro" id="IPR017850">
    <property type="entry name" value="Alkaline_phosphatase_core_sf"/>
</dbReference>
<evidence type="ECO:0000256" key="7">
    <source>
        <dbReference type="SAM" id="SignalP"/>
    </source>
</evidence>
<organism evidence="9 11">
    <name type="scientific">Sphingomonas yabuuchiae</name>
    <dbReference type="NCBI Taxonomy" id="172044"/>
    <lineage>
        <taxon>Bacteria</taxon>
        <taxon>Pseudomonadati</taxon>
        <taxon>Pseudomonadota</taxon>
        <taxon>Alphaproteobacteria</taxon>
        <taxon>Sphingomonadales</taxon>
        <taxon>Sphingomonadaceae</taxon>
        <taxon>Sphingomonas</taxon>
    </lineage>
</organism>
<feature type="signal peptide" evidence="7">
    <location>
        <begin position="1"/>
        <end position="21"/>
    </location>
</feature>
<dbReference type="SUPFAM" id="SSF53649">
    <property type="entry name" value="Alkaline phosphatase-like"/>
    <property type="match status" value="1"/>
</dbReference>
<accession>A0AA41DGD7</accession>
<comment type="function">
    <text evidence="4">Alkaline phosphatase with broad substrate specificity.</text>
</comment>
<evidence type="ECO:0000256" key="5">
    <source>
        <dbReference type="PIRSR" id="PIRSR031924-50"/>
    </source>
</evidence>
<dbReference type="Pfam" id="PF01663">
    <property type="entry name" value="Phosphodiest"/>
    <property type="match status" value="1"/>
</dbReference>
<protein>
    <recommendedName>
        <fullName evidence="4">Alkaline phosphatase</fullName>
        <ecNumber evidence="4">3.1.3.1</ecNumber>
    </recommendedName>
</protein>
<dbReference type="GO" id="GO:0004035">
    <property type="term" value="F:alkaline phosphatase activity"/>
    <property type="evidence" value="ECO:0007669"/>
    <property type="project" value="UniProtKB-EC"/>
</dbReference>
<dbReference type="AlphaFoldDB" id="A0AA41DGD7"/>
<dbReference type="GO" id="GO:0046872">
    <property type="term" value="F:metal ion binding"/>
    <property type="evidence" value="ECO:0007669"/>
    <property type="project" value="UniProtKB-KW"/>
</dbReference>
<keyword evidence="2 4" id="KW-0479">Metal-binding</keyword>
<dbReference type="EC" id="3.1.3.1" evidence="4"/>
<keyword evidence="4" id="KW-0862">Zinc</keyword>
<sequence length="569" mass="60812">MNSLTAALLASAALISSSAFAAPAAHAQTASPAPGAAPAPVVTLPGTPQPPFPATPPKLIVAISVDQFSADLFQQYRNHFTGGMARLLTGAVFPSGYQSHAATETCPGHSTILTGYRPAHTGIIANNWVDQSVNRPDKIVYCSEDESVAGMDHNNYIVSDKHLKVPTLGERMKTADPRVRTVSVAGKDRAAVMMGGHKMDEIWWWDGKTYVSYAGRAVPPVIERTRKAVADLIARPQDAMPLPGFCKPLDRPITVGSQTLGTGRFQRAAGDLKAFRVSPAADAAVLAMAAGFVQDMKLGQGPQTDILSVGLSATDYIGHALGTQGAEMCIQMAELDRSLAGFFDVLDATGVDYEVMLTADHGAHDMTERQQIRAMPMESHIAPEAKTKAMSAAIAKAMGLPNDPPLMMSAEGDIYINAALPAATRAKVLAEAKRRYEALPQVAAALTRDEIAATPWPTTPPETWTLKEKARSSYDPTRSGDLLILLRPRVTTIEEPAPGYVETHGSPWDYDRRVPILFWRKGMAGFEQPLSVETVDIAPTLAATIGLPMPGVDGRCLDLDPGATDTCKR</sequence>
<reference evidence="9" key="2">
    <citation type="submission" date="2021-01" db="EMBL/GenBank/DDBJ databases">
        <title>Genome Sequencing of Type Strains.</title>
        <authorList>
            <person name="Lemaire J.F."/>
            <person name="Inderbitzin P."/>
            <person name="Collins S.B."/>
            <person name="Wespe N."/>
            <person name="Knight-Connoni V."/>
        </authorList>
    </citation>
    <scope>NUCLEOTIDE SEQUENCE</scope>
    <source>
        <strain evidence="9">DSM 14562</strain>
    </source>
</reference>
<comment type="caution">
    <text evidence="9">The sequence shown here is derived from an EMBL/GenBank/DDBJ whole genome shotgun (WGS) entry which is preliminary data.</text>
</comment>
<reference evidence="8 10" key="1">
    <citation type="submission" date="2020-08" db="EMBL/GenBank/DDBJ databases">
        <title>Genomic Encyclopedia of Type Strains, Phase IV (KMG-IV): sequencing the most valuable type-strain genomes for metagenomic binning, comparative biology and taxonomic classification.</title>
        <authorList>
            <person name="Goeker M."/>
        </authorList>
    </citation>
    <scope>NUCLEOTIDE SEQUENCE [LARGE SCALE GENOMIC DNA]</scope>
    <source>
        <strain evidence="8 10">DSM 14562</strain>
    </source>
</reference>
<dbReference type="InterPro" id="IPR026263">
    <property type="entry name" value="Alkaline_phosphatase_prok"/>
</dbReference>
<keyword evidence="1 5" id="KW-0597">Phosphoprotein</keyword>
<feature type="chain" id="PRO_5041391129" description="Alkaline phosphatase" evidence="7">
    <location>
        <begin position="22"/>
        <end position="569"/>
    </location>
</feature>
<evidence type="ECO:0000313" key="11">
    <source>
        <dbReference type="Proteomes" id="UP000704529"/>
    </source>
</evidence>
<evidence type="ECO:0000256" key="2">
    <source>
        <dbReference type="ARBA" id="ARBA00022723"/>
    </source>
</evidence>
<gene>
    <name evidence="8" type="ORF">GGQ89_001690</name>
    <name evidence="9" type="ORF">JYA60_18805</name>
</gene>
<dbReference type="EMBL" id="JAFHKU010000135">
    <property type="protein sequence ID" value="MBN3560275.1"/>
    <property type="molecule type" value="Genomic_DNA"/>
</dbReference>
<dbReference type="CDD" id="cd16016">
    <property type="entry name" value="AP-SPAP"/>
    <property type="match status" value="1"/>
</dbReference>
<evidence type="ECO:0000256" key="6">
    <source>
        <dbReference type="PIRSR" id="PIRSR031924-51"/>
    </source>
</evidence>
<name>A0AA41DGD7_9SPHN</name>
<evidence type="ECO:0000313" key="10">
    <source>
        <dbReference type="Proteomes" id="UP000584663"/>
    </source>
</evidence>
<dbReference type="Proteomes" id="UP000584663">
    <property type="component" value="Unassembled WGS sequence"/>
</dbReference>
<evidence type="ECO:0000256" key="1">
    <source>
        <dbReference type="ARBA" id="ARBA00022553"/>
    </source>
</evidence>
<dbReference type="Proteomes" id="UP000704529">
    <property type="component" value="Unassembled WGS sequence"/>
</dbReference>
<evidence type="ECO:0000313" key="8">
    <source>
        <dbReference type="EMBL" id="MBB4609471.1"/>
    </source>
</evidence>
<dbReference type="PIRSF" id="PIRSF031924">
    <property type="entry name" value="Pi-irrepressible_AP"/>
    <property type="match status" value="1"/>
</dbReference>
<feature type="binding site" evidence="6">
    <location>
        <position position="126"/>
    </location>
    <ligand>
        <name>substrate</name>
    </ligand>
</feature>
<feature type="active site" description="Phosphothreonine intermediate" evidence="5">
    <location>
        <position position="105"/>
    </location>
</feature>
<dbReference type="PANTHER" id="PTHR10151:SF120">
    <property type="entry name" value="BIS(5'-ADENOSYL)-TRIPHOSPHATASE"/>
    <property type="match status" value="1"/>
</dbReference>
<dbReference type="RefSeq" id="WP_184105432.1">
    <property type="nucleotide sequence ID" value="NZ_JACHNX010000005.1"/>
</dbReference>
<dbReference type="Gene3D" id="3.40.720.10">
    <property type="entry name" value="Alkaline Phosphatase, subunit A"/>
    <property type="match status" value="1"/>
</dbReference>
<dbReference type="EMBL" id="JACHNX010000005">
    <property type="protein sequence ID" value="MBB4609471.1"/>
    <property type="molecule type" value="Genomic_DNA"/>
</dbReference>
<evidence type="ECO:0000256" key="3">
    <source>
        <dbReference type="ARBA" id="ARBA00022729"/>
    </source>
</evidence>
<keyword evidence="3 7" id="KW-0732">Signal</keyword>
<dbReference type="PANTHER" id="PTHR10151">
    <property type="entry name" value="ECTONUCLEOTIDE PYROPHOSPHATASE/PHOSPHODIESTERASE"/>
    <property type="match status" value="1"/>
</dbReference>
<evidence type="ECO:0000313" key="9">
    <source>
        <dbReference type="EMBL" id="MBN3560275.1"/>
    </source>
</evidence>